<dbReference type="GO" id="GO:0000976">
    <property type="term" value="F:transcription cis-regulatory region binding"/>
    <property type="evidence" value="ECO:0007669"/>
    <property type="project" value="TreeGrafter"/>
</dbReference>
<keyword evidence="1" id="KW-0805">Transcription regulation</keyword>
<dbReference type="PRINTS" id="PR00455">
    <property type="entry name" value="HTHTETR"/>
</dbReference>
<dbReference type="AlphaFoldDB" id="A0A7J5TX45"/>
<dbReference type="PROSITE" id="PS50977">
    <property type="entry name" value="HTH_TETR_2"/>
    <property type="match status" value="1"/>
</dbReference>
<dbReference type="InterPro" id="IPR009057">
    <property type="entry name" value="Homeodomain-like_sf"/>
</dbReference>
<dbReference type="InterPro" id="IPR036271">
    <property type="entry name" value="Tet_transcr_reg_TetR-rel_C_sf"/>
</dbReference>
<evidence type="ECO:0000256" key="4">
    <source>
        <dbReference type="PROSITE-ProRule" id="PRU00335"/>
    </source>
</evidence>
<dbReference type="SUPFAM" id="SSF46689">
    <property type="entry name" value="Homeodomain-like"/>
    <property type="match status" value="1"/>
</dbReference>
<reference evidence="6 7" key="1">
    <citation type="submission" date="2019-10" db="EMBL/GenBank/DDBJ databases">
        <title>Rudanella paleaurantiibacter sp. nov., isolated from sludge.</title>
        <authorList>
            <person name="Xu S.Q."/>
        </authorList>
    </citation>
    <scope>NUCLEOTIDE SEQUENCE [LARGE SCALE GENOMIC DNA]</scope>
    <source>
        <strain evidence="6 7">HX-22-17</strain>
    </source>
</reference>
<keyword evidence="3" id="KW-0804">Transcription</keyword>
<proteinExistence type="predicted"/>
<dbReference type="PANTHER" id="PTHR30055:SF234">
    <property type="entry name" value="HTH-TYPE TRANSCRIPTIONAL REGULATOR BETI"/>
    <property type="match status" value="1"/>
</dbReference>
<feature type="domain" description="HTH tetR-type" evidence="5">
    <location>
        <begin position="1"/>
        <end position="59"/>
    </location>
</feature>
<keyword evidence="2 4" id="KW-0238">DNA-binding</keyword>
<dbReference type="PANTHER" id="PTHR30055">
    <property type="entry name" value="HTH-TYPE TRANSCRIPTIONAL REGULATOR RUTR"/>
    <property type="match status" value="1"/>
</dbReference>
<feature type="DNA-binding region" description="H-T-H motif" evidence="4">
    <location>
        <begin position="22"/>
        <end position="41"/>
    </location>
</feature>
<accession>A0A7J5TX45</accession>
<dbReference type="GO" id="GO:0003700">
    <property type="term" value="F:DNA-binding transcription factor activity"/>
    <property type="evidence" value="ECO:0007669"/>
    <property type="project" value="TreeGrafter"/>
</dbReference>
<sequence>MKEKIIEEAERLFWKYGVRTITMDDIARRLAISKKTIYQHFIDKEDIVFHVVKYHIENEVDEVCQLNAVAGNPIEELMLVSDMMRRHADEINPSVMLDIQRYYPKAWGVFLEYKENQIIKDIISNLQRGVNEGLYRTDLDLETMARLRVELLQIGFDEQIFPHHKDMYVVQDQLHHHFVRGILTLKGFEIYNNLKQTSERVQPIIYESK</sequence>
<dbReference type="Proteomes" id="UP000488299">
    <property type="component" value="Unassembled WGS sequence"/>
</dbReference>
<evidence type="ECO:0000256" key="2">
    <source>
        <dbReference type="ARBA" id="ARBA00023125"/>
    </source>
</evidence>
<organism evidence="6 7">
    <name type="scientific">Rudanella paleaurantiibacter</name>
    <dbReference type="NCBI Taxonomy" id="2614655"/>
    <lineage>
        <taxon>Bacteria</taxon>
        <taxon>Pseudomonadati</taxon>
        <taxon>Bacteroidota</taxon>
        <taxon>Cytophagia</taxon>
        <taxon>Cytophagales</taxon>
        <taxon>Cytophagaceae</taxon>
        <taxon>Rudanella</taxon>
    </lineage>
</organism>
<dbReference type="SUPFAM" id="SSF48498">
    <property type="entry name" value="Tetracyclin repressor-like, C-terminal domain"/>
    <property type="match status" value="1"/>
</dbReference>
<dbReference type="InterPro" id="IPR050109">
    <property type="entry name" value="HTH-type_TetR-like_transc_reg"/>
</dbReference>
<evidence type="ECO:0000256" key="1">
    <source>
        <dbReference type="ARBA" id="ARBA00023015"/>
    </source>
</evidence>
<dbReference type="RefSeq" id="WP_152125117.1">
    <property type="nucleotide sequence ID" value="NZ_WELI01000006.1"/>
</dbReference>
<dbReference type="Gene3D" id="1.10.357.10">
    <property type="entry name" value="Tetracycline Repressor, domain 2"/>
    <property type="match status" value="1"/>
</dbReference>
<dbReference type="InterPro" id="IPR001647">
    <property type="entry name" value="HTH_TetR"/>
</dbReference>
<evidence type="ECO:0000313" key="7">
    <source>
        <dbReference type="Proteomes" id="UP000488299"/>
    </source>
</evidence>
<evidence type="ECO:0000313" key="6">
    <source>
        <dbReference type="EMBL" id="KAB7729003.1"/>
    </source>
</evidence>
<name>A0A7J5TX45_9BACT</name>
<protein>
    <submittedName>
        <fullName evidence="6">TetR family transcriptional regulator</fullName>
    </submittedName>
</protein>
<evidence type="ECO:0000256" key="3">
    <source>
        <dbReference type="ARBA" id="ARBA00023163"/>
    </source>
</evidence>
<keyword evidence="7" id="KW-1185">Reference proteome</keyword>
<evidence type="ECO:0000259" key="5">
    <source>
        <dbReference type="PROSITE" id="PS50977"/>
    </source>
</evidence>
<gene>
    <name evidence="6" type="ORF">F5984_15210</name>
</gene>
<dbReference type="EMBL" id="WELI01000006">
    <property type="protein sequence ID" value="KAB7729003.1"/>
    <property type="molecule type" value="Genomic_DNA"/>
</dbReference>
<dbReference type="Pfam" id="PF00440">
    <property type="entry name" value="TetR_N"/>
    <property type="match status" value="1"/>
</dbReference>
<comment type="caution">
    <text evidence="6">The sequence shown here is derived from an EMBL/GenBank/DDBJ whole genome shotgun (WGS) entry which is preliminary data.</text>
</comment>